<gene>
    <name evidence="3" type="ORF">TR85784</name>
</gene>
<dbReference type="PANTHER" id="PTHR16487">
    <property type="entry name" value="PPP4R2-RELATED PROTEIN"/>
    <property type="match status" value="1"/>
</dbReference>
<evidence type="ECO:0008006" key="4">
    <source>
        <dbReference type="Google" id="ProtNLM"/>
    </source>
</evidence>
<feature type="compositionally biased region" description="Basic and acidic residues" evidence="2">
    <location>
        <begin position="244"/>
        <end position="261"/>
    </location>
</feature>
<feature type="region of interest" description="Disordered" evidence="2">
    <location>
        <begin position="394"/>
        <end position="426"/>
    </location>
</feature>
<feature type="compositionally biased region" description="Polar residues" evidence="2">
    <location>
        <begin position="466"/>
        <end position="477"/>
    </location>
</feature>
<proteinExistence type="inferred from homology"/>
<dbReference type="GO" id="GO:0005737">
    <property type="term" value="C:cytoplasm"/>
    <property type="evidence" value="ECO:0007669"/>
    <property type="project" value="TreeGrafter"/>
</dbReference>
<feature type="compositionally biased region" description="Low complexity" evidence="2">
    <location>
        <begin position="350"/>
        <end position="360"/>
    </location>
</feature>
<organism evidence="3">
    <name type="scientific">Schistocephalus solidus</name>
    <name type="common">Tapeworm</name>
    <dbReference type="NCBI Taxonomy" id="70667"/>
    <lineage>
        <taxon>Eukaryota</taxon>
        <taxon>Metazoa</taxon>
        <taxon>Spiralia</taxon>
        <taxon>Lophotrochozoa</taxon>
        <taxon>Platyhelminthes</taxon>
        <taxon>Cestoda</taxon>
        <taxon>Eucestoda</taxon>
        <taxon>Diphyllobothriidea</taxon>
        <taxon>Diphyllobothriidae</taxon>
        <taxon>Schistocephalus</taxon>
    </lineage>
</organism>
<comment type="similarity">
    <text evidence="1">Belongs to the PPP4R2 family.</text>
</comment>
<evidence type="ECO:0000256" key="1">
    <source>
        <dbReference type="ARBA" id="ARBA00009207"/>
    </source>
</evidence>
<sequence>MTLLDMENKEGILLALKSLEKDGSSIPAILEEYLREVARHGQTLIPWVHVKPLILHKFNQVVTEFIEEFSQEDYFRGRVLSQASLSELRQRVFDTLKSFQGTPFTIQRICELIIQPRKHYTRPDKFLRGFERTCSVVSTVDCYGNKIHNLDPRFSDHLRPDDSSILNGSLTDGNSTGSAVDTSLSKRSDEDEEDDDGFPKPSKSSRMESSSTAVSESTAWSTTVTSPRPRISFHRPISSAQGCDLERSSPTKSPGDDEKPAKIPPDLSTNVDLSPSYVQVPGKQSLQRPFLSALKPTTASDVFRSLESTTSVGNDEHHAFDASTEKTDVMSIRRLFPETDSEGAELSKLPSPVASAPTSVPVGVPHIDQMLRPMGQLEAFVNTISMSASLESSGADSLTVPSESSVFCPSESSPTSTTESDQPSEPLSIISMTSTEETLPAQPSSEEIVKIKEDEDVVPDDPVHGSYTQAAENTTTQEDNKECSEDNAATLDKPLTLKSSVVNTASSCQDIRLQDLEDCASSAKRPRLKSPPTSEYELSSKESQDSVSADLSRASVNKMDQESGEWVPATESAITETAPPANVKLPSLESIPASEQQLEEGSSAQIVEEPQAQLEVEAPAAATVVTMAEDGTPNAHIDSETGEQESS</sequence>
<feature type="region of interest" description="Disordered" evidence="2">
    <location>
        <begin position="165"/>
        <end position="271"/>
    </location>
</feature>
<dbReference type="GO" id="GO:0030289">
    <property type="term" value="C:protein phosphatase 4 complex"/>
    <property type="evidence" value="ECO:0007669"/>
    <property type="project" value="InterPro"/>
</dbReference>
<feature type="region of interest" description="Disordered" evidence="2">
    <location>
        <begin position="454"/>
        <end position="584"/>
    </location>
</feature>
<feature type="compositionally biased region" description="Low complexity" evidence="2">
    <location>
        <begin position="400"/>
        <end position="426"/>
    </location>
</feature>
<dbReference type="EMBL" id="GEEE01008642">
    <property type="protein sequence ID" value="JAP54583.1"/>
    <property type="molecule type" value="Transcribed_RNA"/>
</dbReference>
<dbReference type="GO" id="GO:0005634">
    <property type="term" value="C:nucleus"/>
    <property type="evidence" value="ECO:0007669"/>
    <property type="project" value="TreeGrafter"/>
</dbReference>
<dbReference type="PANTHER" id="PTHR16487:SF0">
    <property type="entry name" value="PROTEIN PHOSPHATASE 4 REGULATORY SUBUNIT 2-RELATED"/>
    <property type="match status" value="1"/>
</dbReference>
<feature type="compositionally biased region" description="Polar residues" evidence="2">
    <location>
        <begin position="497"/>
        <end position="509"/>
    </location>
</feature>
<feature type="region of interest" description="Disordered" evidence="2">
    <location>
        <begin position="338"/>
        <end position="360"/>
    </location>
</feature>
<dbReference type="AlphaFoldDB" id="A0A0X3PRL5"/>
<dbReference type="GO" id="GO:0019888">
    <property type="term" value="F:protein phosphatase regulator activity"/>
    <property type="evidence" value="ECO:0007669"/>
    <property type="project" value="InterPro"/>
</dbReference>
<name>A0A0X3PRL5_SCHSO</name>
<dbReference type="Pfam" id="PF09184">
    <property type="entry name" value="PPP4R2"/>
    <property type="match status" value="1"/>
</dbReference>
<accession>A0A0X3PRL5</accession>
<feature type="compositionally biased region" description="Polar residues" evidence="2">
    <location>
        <begin position="165"/>
        <end position="183"/>
    </location>
</feature>
<reference evidence="3" key="1">
    <citation type="submission" date="2016-01" db="EMBL/GenBank/DDBJ databases">
        <title>Reference transcriptome for the parasite Schistocephalus solidus: insights into the molecular evolution of parasitism.</title>
        <authorList>
            <person name="Hebert F.O."/>
            <person name="Grambauer S."/>
            <person name="Barber I."/>
            <person name="Landry C.R."/>
            <person name="Aubin-Horth N."/>
        </authorList>
    </citation>
    <scope>NUCLEOTIDE SEQUENCE</scope>
</reference>
<protein>
    <recommendedName>
        <fullName evidence="4">Serine/threonine-protein phosphatase 4 regulatory subunit 2</fullName>
    </recommendedName>
</protein>
<feature type="compositionally biased region" description="Low complexity" evidence="2">
    <location>
        <begin position="202"/>
        <end position="226"/>
    </location>
</feature>
<evidence type="ECO:0000313" key="3">
    <source>
        <dbReference type="EMBL" id="JAP54583.1"/>
    </source>
</evidence>
<dbReference type="InterPro" id="IPR015267">
    <property type="entry name" value="PPP4R2"/>
</dbReference>
<evidence type="ECO:0000256" key="2">
    <source>
        <dbReference type="SAM" id="MobiDB-lite"/>
    </source>
</evidence>